<evidence type="ECO:0000256" key="5">
    <source>
        <dbReference type="ARBA" id="ARBA00022989"/>
    </source>
</evidence>
<comment type="subcellular location">
    <subcellularLocation>
        <location evidence="1">Endomembrane system</location>
        <topology evidence="1">Multi-pass membrane protein</topology>
    </subcellularLocation>
</comment>
<evidence type="ECO:0000259" key="10">
    <source>
        <dbReference type="Pfam" id="PF01529"/>
    </source>
</evidence>
<comment type="domain">
    <text evidence="8">The DHHC domain is required for palmitoyltransferase activity.</text>
</comment>
<evidence type="ECO:0000256" key="7">
    <source>
        <dbReference type="ARBA" id="ARBA00023315"/>
    </source>
</evidence>
<dbReference type="Pfam" id="PF01529">
    <property type="entry name" value="DHHC"/>
    <property type="match status" value="1"/>
</dbReference>
<dbReference type="GO" id="GO:0005783">
    <property type="term" value="C:endoplasmic reticulum"/>
    <property type="evidence" value="ECO:0007669"/>
    <property type="project" value="TreeGrafter"/>
</dbReference>
<comment type="catalytic activity">
    <reaction evidence="8">
        <text>L-cysteinyl-[protein] + hexadecanoyl-CoA = S-hexadecanoyl-L-cysteinyl-[protein] + CoA</text>
        <dbReference type="Rhea" id="RHEA:36683"/>
        <dbReference type="Rhea" id="RHEA-COMP:10131"/>
        <dbReference type="Rhea" id="RHEA-COMP:11032"/>
        <dbReference type="ChEBI" id="CHEBI:29950"/>
        <dbReference type="ChEBI" id="CHEBI:57287"/>
        <dbReference type="ChEBI" id="CHEBI:57379"/>
        <dbReference type="ChEBI" id="CHEBI:74151"/>
        <dbReference type="EC" id="2.3.1.225"/>
    </reaction>
</comment>
<name>A0AAP0D0K4_9ASTR</name>
<gene>
    <name evidence="11" type="ORF">SSX86_017488</name>
</gene>
<keyword evidence="4 8" id="KW-0812">Transmembrane</keyword>
<evidence type="ECO:0000313" key="12">
    <source>
        <dbReference type="Proteomes" id="UP001408789"/>
    </source>
</evidence>
<evidence type="ECO:0000256" key="1">
    <source>
        <dbReference type="ARBA" id="ARBA00004127"/>
    </source>
</evidence>
<proteinExistence type="inferred from homology"/>
<feature type="transmembrane region" description="Helical" evidence="8">
    <location>
        <begin position="137"/>
        <end position="163"/>
    </location>
</feature>
<feature type="region of interest" description="Disordered" evidence="9">
    <location>
        <begin position="1"/>
        <end position="49"/>
    </location>
</feature>
<dbReference type="EC" id="2.3.1.225" evidence="8"/>
<dbReference type="AlphaFoldDB" id="A0AAP0D0K4"/>
<feature type="region of interest" description="Disordered" evidence="9">
    <location>
        <begin position="335"/>
        <end position="378"/>
    </location>
</feature>
<keyword evidence="7 8" id="KW-0012">Acyltransferase</keyword>
<dbReference type="PROSITE" id="PS50216">
    <property type="entry name" value="DHHC"/>
    <property type="match status" value="1"/>
</dbReference>
<evidence type="ECO:0000256" key="9">
    <source>
        <dbReference type="SAM" id="MobiDB-lite"/>
    </source>
</evidence>
<evidence type="ECO:0000256" key="6">
    <source>
        <dbReference type="ARBA" id="ARBA00023136"/>
    </source>
</evidence>
<comment type="caution">
    <text evidence="11">The sequence shown here is derived from an EMBL/GenBank/DDBJ whole genome shotgun (WGS) entry which is preliminary data.</text>
</comment>
<reference evidence="11 12" key="1">
    <citation type="submission" date="2024-04" db="EMBL/GenBank/DDBJ databases">
        <title>The reference genome of an endangered Asteraceae, Deinandra increscens subsp. villosa, native to the Central Coast of California.</title>
        <authorList>
            <person name="Guilliams M."/>
            <person name="Hasenstab-Lehman K."/>
            <person name="Meyer R."/>
            <person name="Mcevoy S."/>
        </authorList>
    </citation>
    <scope>NUCLEOTIDE SEQUENCE [LARGE SCALE GENOMIC DNA]</scope>
    <source>
        <tissue evidence="11">Leaf</tissue>
    </source>
</reference>
<keyword evidence="12" id="KW-1185">Reference proteome</keyword>
<feature type="compositionally biased region" description="Basic and acidic residues" evidence="9">
    <location>
        <begin position="1"/>
        <end position="10"/>
    </location>
</feature>
<dbReference type="InterPro" id="IPR039859">
    <property type="entry name" value="PFA4/ZDH16/20/ERF2-like"/>
</dbReference>
<feature type="transmembrane region" description="Helical" evidence="8">
    <location>
        <begin position="183"/>
        <end position="207"/>
    </location>
</feature>
<organism evidence="11 12">
    <name type="scientific">Deinandra increscens subsp. villosa</name>
    <dbReference type="NCBI Taxonomy" id="3103831"/>
    <lineage>
        <taxon>Eukaryota</taxon>
        <taxon>Viridiplantae</taxon>
        <taxon>Streptophyta</taxon>
        <taxon>Embryophyta</taxon>
        <taxon>Tracheophyta</taxon>
        <taxon>Spermatophyta</taxon>
        <taxon>Magnoliopsida</taxon>
        <taxon>eudicotyledons</taxon>
        <taxon>Gunneridae</taxon>
        <taxon>Pentapetalae</taxon>
        <taxon>asterids</taxon>
        <taxon>campanulids</taxon>
        <taxon>Asterales</taxon>
        <taxon>Asteraceae</taxon>
        <taxon>Asteroideae</taxon>
        <taxon>Heliantheae alliance</taxon>
        <taxon>Madieae</taxon>
        <taxon>Madiinae</taxon>
        <taxon>Deinandra</taxon>
    </lineage>
</organism>
<evidence type="ECO:0000313" key="11">
    <source>
        <dbReference type="EMBL" id="KAK9063617.1"/>
    </source>
</evidence>
<evidence type="ECO:0000256" key="8">
    <source>
        <dbReference type="RuleBase" id="RU079119"/>
    </source>
</evidence>
<comment type="similarity">
    <text evidence="2 8">Belongs to the DHHC palmitoyltransferase family.</text>
</comment>
<dbReference type="InterPro" id="IPR001594">
    <property type="entry name" value="Palmitoyltrfase_DHHC"/>
</dbReference>
<dbReference type="PANTHER" id="PTHR22883:SF265">
    <property type="entry name" value="PROTEIN S-ACYLTRANSFERASE 22-RELATED"/>
    <property type="match status" value="1"/>
</dbReference>
<feature type="domain" description="Palmitoyltransferase DHHC" evidence="10">
    <location>
        <begin position="89"/>
        <end position="222"/>
    </location>
</feature>
<dbReference type="PANTHER" id="PTHR22883">
    <property type="entry name" value="ZINC FINGER DHHC DOMAIN CONTAINING PROTEIN"/>
    <property type="match status" value="1"/>
</dbReference>
<accession>A0AAP0D0K4</accession>
<evidence type="ECO:0000256" key="2">
    <source>
        <dbReference type="ARBA" id="ARBA00008574"/>
    </source>
</evidence>
<dbReference type="Proteomes" id="UP001408789">
    <property type="component" value="Unassembled WGS sequence"/>
</dbReference>
<evidence type="ECO:0000256" key="3">
    <source>
        <dbReference type="ARBA" id="ARBA00022679"/>
    </source>
</evidence>
<keyword evidence="6 8" id="KW-0472">Membrane</keyword>
<keyword evidence="3 8" id="KW-0808">Transferase</keyword>
<sequence length="532" mass="58627">MGGRVKESKLGGESASSMQDMNAASVGGKPSIKNTKNQDSRTEDNVSETVKNTSKPSWFLALIPCALICHCSSSNDESSELQTSEDGMFYCSLCEVEVYKYSKHCRVCDKCVDRFDHHCRWLNNCVGKKNYRKFFTLMISALLLLVLQWSTGIVVLICCFLDHKRFSLDIATKLGSSFSLAPYVIVVGVCTILAMIATLPLVQLFFFHILLIKKGISTYDYIIALREQEQQGIGGQQSPQMSPASSITGLSSASSFNNFRQGAWCTPPRMFVEDQYDVVPPDTGSVSSLGKKTVDEPMRKKNPTAVKISPWTLARLNSEEVSKAAAEARKKSKIIQPVSRKEAQQAGPYGLERDNSVGSSERRLFSRLDNNRRRGSKRIRLPEHLHPVEQPSLHHNIGNDRITGQDFSSLVPLQLEARSVFRPMGSASIVESSPDSSLDSPDIHPVRISSGADEARRPISGAHEIPGVMPLSRSTSDGYDASGGEDSDRVPPRLVQRSGNNWSARLFSGEEDEMIARLKMASSSKSTSSYGK</sequence>
<keyword evidence="5 8" id="KW-1133">Transmembrane helix</keyword>
<protein>
    <recommendedName>
        <fullName evidence="8">S-acyltransferase</fullName>
        <ecNumber evidence="8">2.3.1.225</ecNumber>
    </recommendedName>
    <alternativeName>
        <fullName evidence="8">Palmitoyltransferase</fullName>
    </alternativeName>
</protein>
<dbReference type="EMBL" id="JBCNJP010000018">
    <property type="protein sequence ID" value="KAK9063617.1"/>
    <property type="molecule type" value="Genomic_DNA"/>
</dbReference>
<evidence type="ECO:0000256" key="4">
    <source>
        <dbReference type="ARBA" id="ARBA00022692"/>
    </source>
</evidence>
<dbReference type="GO" id="GO:0005794">
    <property type="term" value="C:Golgi apparatus"/>
    <property type="evidence" value="ECO:0007669"/>
    <property type="project" value="TreeGrafter"/>
</dbReference>
<feature type="region of interest" description="Disordered" evidence="9">
    <location>
        <begin position="462"/>
        <end position="498"/>
    </location>
</feature>
<dbReference type="GO" id="GO:0019706">
    <property type="term" value="F:protein-cysteine S-palmitoyltransferase activity"/>
    <property type="evidence" value="ECO:0007669"/>
    <property type="project" value="UniProtKB-EC"/>
</dbReference>
<feature type="compositionally biased region" description="Basic and acidic residues" evidence="9">
    <location>
        <begin position="351"/>
        <end position="372"/>
    </location>
</feature>
<dbReference type="GO" id="GO:0006612">
    <property type="term" value="P:protein targeting to membrane"/>
    <property type="evidence" value="ECO:0007669"/>
    <property type="project" value="TreeGrafter"/>
</dbReference>